<dbReference type="Proteomes" id="UP000676649">
    <property type="component" value="Chromosome"/>
</dbReference>
<organism evidence="1 2">
    <name type="scientific">Methylomonas paludis</name>
    <dbReference type="NCBI Taxonomy" id="1173101"/>
    <lineage>
        <taxon>Bacteria</taxon>
        <taxon>Pseudomonadati</taxon>
        <taxon>Pseudomonadota</taxon>
        <taxon>Gammaproteobacteria</taxon>
        <taxon>Methylococcales</taxon>
        <taxon>Methylococcaceae</taxon>
        <taxon>Methylomonas</taxon>
    </lineage>
</organism>
<protein>
    <submittedName>
        <fullName evidence="1">Uncharacterized protein</fullName>
    </submittedName>
</protein>
<sequence length="53" mass="5797">MNVLGNNIEDEARFIVIGLQQPASIGADKTTILLSTCRQTLYRKSLAHLPTLA</sequence>
<accession>A0A975MLB5</accession>
<dbReference type="KEGG" id="mpad:KEF85_08615"/>
<gene>
    <name evidence="1" type="ORF">KEF85_08615</name>
</gene>
<dbReference type="EMBL" id="CP073754">
    <property type="protein sequence ID" value="QWF69446.1"/>
    <property type="molecule type" value="Genomic_DNA"/>
</dbReference>
<dbReference type="RefSeq" id="WP_215579393.1">
    <property type="nucleotide sequence ID" value="NZ_CP073754.1"/>
</dbReference>
<dbReference type="AlphaFoldDB" id="A0A975MLB5"/>
<evidence type="ECO:0000313" key="2">
    <source>
        <dbReference type="Proteomes" id="UP000676649"/>
    </source>
</evidence>
<keyword evidence="2" id="KW-1185">Reference proteome</keyword>
<evidence type="ECO:0000313" key="1">
    <source>
        <dbReference type="EMBL" id="QWF69446.1"/>
    </source>
</evidence>
<reference evidence="1" key="1">
    <citation type="submission" date="2021-04" db="EMBL/GenBank/DDBJ databases">
        <title>Draft genome sequence data of methanotrophic Methylovulum sp. strain S1L and Methylomonas sp. strain S2AM isolated from boreal lake water columns.</title>
        <authorList>
            <person name="Rissanen A.J."/>
            <person name="Mangayil R."/>
            <person name="Svenning M.M."/>
            <person name="Khanongnuch R."/>
        </authorList>
    </citation>
    <scope>NUCLEOTIDE SEQUENCE</scope>
    <source>
        <strain evidence="1">S2AM</strain>
    </source>
</reference>
<proteinExistence type="predicted"/>
<name>A0A975MLB5_9GAMM</name>